<evidence type="ECO:0000256" key="3">
    <source>
        <dbReference type="ARBA" id="ARBA00022833"/>
    </source>
</evidence>
<keyword evidence="4" id="KW-0560">Oxidoreductase</keyword>
<feature type="domain" description="Enoyl reductase (ER)" evidence="5">
    <location>
        <begin position="16"/>
        <end position="369"/>
    </location>
</feature>
<comment type="caution">
    <text evidence="6">The sequence shown here is derived from an EMBL/GenBank/DDBJ whole genome shotgun (WGS) entry which is preliminary data.</text>
</comment>
<name>A0AAE3GFA7_9PSEU</name>
<dbReference type="RefSeq" id="WP_253773576.1">
    <property type="nucleotide sequence ID" value="NZ_JAMTCK010000009.1"/>
</dbReference>
<keyword evidence="7" id="KW-1185">Reference proteome</keyword>
<dbReference type="PANTHER" id="PTHR43401">
    <property type="entry name" value="L-THREONINE 3-DEHYDROGENASE"/>
    <property type="match status" value="1"/>
</dbReference>
<dbReference type="Proteomes" id="UP001206128">
    <property type="component" value="Unassembled WGS sequence"/>
</dbReference>
<dbReference type="InterPro" id="IPR020843">
    <property type="entry name" value="ER"/>
</dbReference>
<dbReference type="Pfam" id="PF08240">
    <property type="entry name" value="ADH_N"/>
    <property type="match status" value="1"/>
</dbReference>
<evidence type="ECO:0000256" key="2">
    <source>
        <dbReference type="ARBA" id="ARBA00022723"/>
    </source>
</evidence>
<dbReference type="Gene3D" id="3.40.50.720">
    <property type="entry name" value="NAD(P)-binding Rossmann-like Domain"/>
    <property type="match status" value="1"/>
</dbReference>
<dbReference type="SUPFAM" id="SSF51735">
    <property type="entry name" value="NAD(P)-binding Rossmann-fold domains"/>
    <property type="match status" value="1"/>
</dbReference>
<dbReference type="Pfam" id="PF00107">
    <property type="entry name" value="ADH_zinc_N"/>
    <property type="match status" value="1"/>
</dbReference>
<proteinExistence type="predicted"/>
<evidence type="ECO:0000313" key="6">
    <source>
        <dbReference type="EMBL" id="MCP2167065.1"/>
    </source>
</evidence>
<dbReference type="GO" id="GO:0046872">
    <property type="term" value="F:metal ion binding"/>
    <property type="evidence" value="ECO:0007669"/>
    <property type="project" value="UniProtKB-KW"/>
</dbReference>
<dbReference type="GO" id="GO:0016491">
    <property type="term" value="F:oxidoreductase activity"/>
    <property type="evidence" value="ECO:0007669"/>
    <property type="project" value="UniProtKB-KW"/>
</dbReference>
<protein>
    <submittedName>
        <fullName evidence="6">Threonine dehydrogenase</fullName>
    </submittedName>
</protein>
<keyword evidence="3" id="KW-0862">Zinc</keyword>
<evidence type="ECO:0000259" key="5">
    <source>
        <dbReference type="SMART" id="SM00829"/>
    </source>
</evidence>
<dbReference type="EMBL" id="JAMTCK010000009">
    <property type="protein sequence ID" value="MCP2167065.1"/>
    <property type="molecule type" value="Genomic_DNA"/>
</dbReference>
<accession>A0AAE3GFA7</accession>
<dbReference type="InterPro" id="IPR013149">
    <property type="entry name" value="ADH-like_C"/>
</dbReference>
<dbReference type="CDD" id="cd08231">
    <property type="entry name" value="MDR_TM0436_like"/>
    <property type="match status" value="1"/>
</dbReference>
<gene>
    <name evidence="6" type="ORF">LX83_003938</name>
</gene>
<reference evidence="6" key="1">
    <citation type="submission" date="2022-06" db="EMBL/GenBank/DDBJ databases">
        <title>Genomic Encyclopedia of Archaeal and Bacterial Type Strains, Phase II (KMG-II): from individual species to whole genera.</title>
        <authorList>
            <person name="Goeker M."/>
        </authorList>
    </citation>
    <scope>NUCLEOTIDE SEQUENCE</scope>
    <source>
        <strain evidence="6">DSM 43935</strain>
    </source>
</reference>
<evidence type="ECO:0000256" key="1">
    <source>
        <dbReference type="ARBA" id="ARBA00001947"/>
    </source>
</evidence>
<evidence type="ECO:0000313" key="7">
    <source>
        <dbReference type="Proteomes" id="UP001206128"/>
    </source>
</evidence>
<dbReference type="Gene3D" id="3.90.180.10">
    <property type="entry name" value="Medium-chain alcohol dehydrogenases, catalytic domain"/>
    <property type="match status" value="1"/>
</dbReference>
<sequence length="371" mass="38180">MTGAVGGGAQAVVLERFDAPLALREFDIPVAGEGDTVIACRYSGICGTDLHLCQGHLDIPTPLVLGHEGLGVVAELGPGADAEAGGGPLAVGDVVMWASSIACGRCVPCRQYREPTLCENRQTCGVNRPTTTPPSLFGSWATHICLRPGSTIVRLPERVDPVAAMSLACAGPTMVHALLDRRPVRLGEVVVVQGSGPVGLAAAALAQLAGAARVILVGGPASRLSLAARSGIGDEHVNIVEARDPDCVLNQVVELTGGRGADLVIECTGVPSAIAQGMRLARRGGSYLVVGQYTDAGDTTINPHQIVYRQLDVVGSWAFSGAHLVEYVRLLPVLTGRFDLGALVTTYPLAAAATAMSSVASGEVMKAVLTS</sequence>
<organism evidence="6 7">
    <name type="scientific">Goodfellowiella coeruleoviolacea</name>
    <dbReference type="NCBI Taxonomy" id="334858"/>
    <lineage>
        <taxon>Bacteria</taxon>
        <taxon>Bacillati</taxon>
        <taxon>Actinomycetota</taxon>
        <taxon>Actinomycetes</taxon>
        <taxon>Pseudonocardiales</taxon>
        <taxon>Pseudonocardiaceae</taxon>
        <taxon>Goodfellowiella</taxon>
    </lineage>
</organism>
<dbReference type="AlphaFoldDB" id="A0AAE3GFA7"/>
<dbReference type="InterPro" id="IPR050129">
    <property type="entry name" value="Zn_alcohol_dh"/>
</dbReference>
<dbReference type="PANTHER" id="PTHR43401:SF2">
    <property type="entry name" value="L-THREONINE 3-DEHYDROGENASE"/>
    <property type="match status" value="1"/>
</dbReference>
<dbReference type="SMART" id="SM00829">
    <property type="entry name" value="PKS_ER"/>
    <property type="match status" value="1"/>
</dbReference>
<dbReference type="InterPro" id="IPR013154">
    <property type="entry name" value="ADH-like_N"/>
</dbReference>
<evidence type="ECO:0000256" key="4">
    <source>
        <dbReference type="ARBA" id="ARBA00023002"/>
    </source>
</evidence>
<dbReference type="InterPro" id="IPR036291">
    <property type="entry name" value="NAD(P)-bd_dom_sf"/>
</dbReference>
<dbReference type="InterPro" id="IPR011032">
    <property type="entry name" value="GroES-like_sf"/>
</dbReference>
<comment type="cofactor">
    <cofactor evidence="1">
        <name>Zn(2+)</name>
        <dbReference type="ChEBI" id="CHEBI:29105"/>
    </cofactor>
</comment>
<dbReference type="SUPFAM" id="SSF50129">
    <property type="entry name" value="GroES-like"/>
    <property type="match status" value="1"/>
</dbReference>
<keyword evidence="2" id="KW-0479">Metal-binding</keyword>